<keyword evidence="1" id="KW-0732">Signal</keyword>
<feature type="chain" id="PRO_5046548698" evidence="1">
    <location>
        <begin position="26"/>
        <end position="183"/>
    </location>
</feature>
<evidence type="ECO:0000313" key="4">
    <source>
        <dbReference type="Proteomes" id="UP001169066"/>
    </source>
</evidence>
<gene>
    <name evidence="3" type="ORF">PF327_09120</name>
</gene>
<proteinExistence type="predicted"/>
<keyword evidence="4" id="KW-1185">Reference proteome</keyword>
<organism evidence="3 4">
    <name type="scientific">Sulfurovum xiamenensis</name>
    <dbReference type="NCBI Taxonomy" id="3019066"/>
    <lineage>
        <taxon>Bacteria</taxon>
        <taxon>Pseudomonadati</taxon>
        <taxon>Campylobacterota</taxon>
        <taxon>Epsilonproteobacteria</taxon>
        <taxon>Campylobacterales</taxon>
        <taxon>Sulfurovaceae</taxon>
        <taxon>Sulfurovum</taxon>
    </lineage>
</organism>
<comment type="caution">
    <text evidence="3">The sequence shown here is derived from an EMBL/GenBank/DDBJ whole genome shotgun (WGS) entry which is preliminary data.</text>
</comment>
<evidence type="ECO:0000259" key="2">
    <source>
        <dbReference type="Pfam" id="PF04366"/>
    </source>
</evidence>
<dbReference type="RefSeq" id="WP_289402253.1">
    <property type="nucleotide sequence ID" value="NZ_JAQIBC010000007.1"/>
</dbReference>
<dbReference type="CDD" id="cd11524">
    <property type="entry name" value="SYLF"/>
    <property type="match status" value="1"/>
</dbReference>
<accession>A0ABT7QTG3</accession>
<dbReference type="Proteomes" id="UP001169066">
    <property type="component" value="Unassembled WGS sequence"/>
</dbReference>
<dbReference type="InterPro" id="IPR007461">
    <property type="entry name" value="Ysc84_actin-binding"/>
</dbReference>
<feature type="domain" description="Ysc84 actin-binding" evidence="2">
    <location>
        <begin position="95"/>
        <end position="177"/>
    </location>
</feature>
<sequence>MYSKKFNPMMLLILISLVFTQFSFAKPAVQLNADVDIAIKKFEKEVVGGPEFLSKVKGYLVFPSVIKGGFIVGGEYGEGALRINGTTKHFYSMTSASIGYQAGVQEHSVLIAFLSEASLNNFIRSNGWEAGVDGSITVADWGKNKDITSISYEKPIVAFIYGAEGLMLGVSIEGTKFQRIIPN</sequence>
<reference evidence="3" key="1">
    <citation type="submission" date="2023-01" db="EMBL/GenBank/DDBJ databases">
        <title>Sulfurovum sp. XTW-4 genome assembly.</title>
        <authorList>
            <person name="Wang J."/>
        </authorList>
    </citation>
    <scope>NUCLEOTIDE SEQUENCE</scope>
    <source>
        <strain evidence="3">XTW-4</strain>
    </source>
</reference>
<name>A0ABT7QTG3_9BACT</name>
<protein>
    <submittedName>
        <fullName evidence="3">YSC84-related protein</fullName>
    </submittedName>
</protein>
<dbReference type="Pfam" id="PF04366">
    <property type="entry name" value="Ysc84"/>
    <property type="match status" value="1"/>
</dbReference>
<dbReference type="EMBL" id="JAQIBC010000007">
    <property type="protein sequence ID" value="MDM5264354.1"/>
    <property type="molecule type" value="Genomic_DNA"/>
</dbReference>
<evidence type="ECO:0000256" key="1">
    <source>
        <dbReference type="SAM" id="SignalP"/>
    </source>
</evidence>
<evidence type="ECO:0000313" key="3">
    <source>
        <dbReference type="EMBL" id="MDM5264354.1"/>
    </source>
</evidence>
<feature type="signal peptide" evidence="1">
    <location>
        <begin position="1"/>
        <end position="25"/>
    </location>
</feature>